<comment type="caution">
    <text evidence="1">The sequence shown here is derived from an EMBL/GenBank/DDBJ whole genome shotgun (WGS) entry which is preliminary data.</text>
</comment>
<sequence length="172" mass="18989">MPANGPRGPRIVLKPGVRGAWLYASHLDPDSGVWRILRVLAMEAPELRDGVLFVTELWRAGGGLHPRSQAVDVRTGVLQPQLTGAVVGSSEKLRYARAWEWIGRSRIRAGDEFDLVFGRDVDHVLADAQHLPFRDDAFATPGQPSYSAQYRTRSSVFRRCAAWSATMAGCTC</sequence>
<reference evidence="1" key="1">
    <citation type="journal article" date="2015" name="Nature">
        <title>Complex archaea that bridge the gap between prokaryotes and eukaryotes.</title>
        <authorList>
            <person name="Spang A."/>
            <person name="Saw J.H."/>
            <person name="Jorgensen S.L."/>
            <person name="Zaremba-Niedzwiedzka K."/>
            <person name="Martijn J."/>
            <person name="Lind A.E."/>
            <person name="van Eijk R."/>
            <person name="Schleper C."/>
            <person name="Guy L."/>
            <person name="Ettema T.J."/>
        </authorList>
    </citation>
    <scope>NUCLEOTIDE SEQUENCE</scope>
</reference>
<evidence type="ECO:0000313" key="1">
    <source>
        <dbReference type="EMBL" id="KKK97779.1"/>
    </source>
</evidence>
<dbReference type="AlphaFoldDB" id="A0A0F9C5M5"/>
<organism evidence="1">
    <name type="scientific">marine sediment metagenome</name>
    <dbReference type="NCBI Taxonomy" id="412755"/>
    <lineage>
        <taxon>unclassified sequences</taxon>
        <taxon>metagenomes</taxon>
        <taxon>ecological metagenomes</taxon>
    </lineage>
</organism>
<name>A0A0F9C5M5_9ZZZZ</name>
<proteinExistence type="predicted"/>
<protein>
    <submittedName>
        <fullName evidence="1">Uncharacterized protein</fullName>
    </submittedName>
</protein>
<dbReference type="EMBL" id="LAZR01045898">
    <property type="protein sequence ID" value="KKK97779.1"/>
    <property type="molecule type" value="Genomic_DNA"/>
</dbReference>
<gene>
    <name evidence="1" type="ORF">LCGC14_2649330</name>
</gene>
<accession>A0A0F9C5M5</accession>